<keyword evidence="3" id="KW-0731">Sigma factor</keyword>
<evidence type="ECO:0000256" key="3">
    <source>
        <dbReference type="ARBA" id="ARBA00023082"/>
    </source>
</evidence>
<sequence length="188" mass="21877">MINQLSDHELIARYLKGDERSFELLVKRYTNAMYAFIMGYVHDDHVAQDITQEVFLKVFKNVKKIDATKNFKSWMYTIAKHTTFDVLKKKKSIPFSQFEKEDGGNYLTEVLKDGAVLPDQASAILEQKKKFLQGIGRLSNKYKTILSLYYYGGFNFREIAEKLEASINTVKSRHRRGVMLLKKTIPYS</sequence>
<dbReference type="PANTHER" id="PTHR43133">
    <property type="entry name" value="RNA POLYMERASE ECF-TYPE SIGMA FACTO"/>
    <property type="match status" value="1"/>
</dbReference>
<evidence type="ECO:0000259" key="6">
    <source>
        <dbReference type="Pfam" id="PF04542"/>
    </source>
</evidence>
<gene>
    <name evidence="8" type="ORF">A3D44_04255</name>
</gene>
<dbReference type="Pfam" id="PF08281">
    <property type="entry name" value="Sigma70_r4_2"/>
    <property type="match status" value="1"/>
</dbReference>
<dbReference type="NCBIfam" id="TIGR02937">
    <property type="entry name" value="sigma70-ECF"/>
    <property type="match status" value="1"/>
</dbReference>
<dbReference type="AlphaFoldDB" id="A0A1G2I247"/>
<organism evidence="8 9">
    <name type="scientific">Candidatus Staskawiczbacteria bacterium RIFCSPHIGHO2_02_FULL_42_22</name>
    <dbReference type="NCBI Taxonomy" id="1802207"/>
    <lineage>
        <taxon>Bacteria</taxon>
        <taxon>Candidatus Staskawicziibacteriota</taxon>
    </lineage>
</organism>
<feature type="domain" description="RNA polymerase sigma factor 70 region 4 type 2" evidence="7">
    <location>
        <begin position="131"/>
        <end position="179"/>
    </location>
</feature>
<dbReference type="STRING" id="1802207.A3D44_04255"/>
<dbReference type="InterPro" id="IPR013324">
    <property type="entry name" value="RNA_pol_sigma_r3/r4-like"/>
</dbReference>
<evidence type="ECO:0000256" key="4">
    <source>
        <dbReference type="ARBA" id="ARBA00023125"/>
    </source>
</evidence>
<proteinExistence type="inferred from homology"/>
<evidence type="ECO:0000313" key="9">
    <source>
        <dbReference type="Proteomes" id="UP000178820"/>
    </source>
</evidence>
<accession>A0A1G2I247</accession>
<comment type="similarity">
    <text evidence="1">Belongs to the sigma-70 factor family. ECF subfamily.</text>
</comment>
<evidence type="ECO:0008006" key="10">
    <source>
        <dbReference type="Google" id="ProtNLM"/>
    </source>
</evidence>
<dbReference type="GO" id="GO:0003677">
    <property type="term" value="F:DNA binding"/>
    <property type="evidence" value="ECO:0007669"/>
    <property type="project" value="UniProtKB-KW"/>
</dbReference>
<keyword evidence="4" id="KW-0238">DNA-binding</keyword>
<name>A0A1G2I247_9BACT</name>
<dbReference type="InterPro" id="IPR013249">
    <property type="entry name" value="RNA_pol_sigma70_r4_t2"/>
</dbReference>
<feature type="domain" description="RNA polymerase sigma-70 region 2" evidence="6">
    <location>
        <begin position="25"/>
        <end position="91"/>
    </location>
</feature>
<protein>
    <recommendedName>
        <fullName evidence="10">RNA polymerase sigma factor</fullName>
    </recommendedName>
</protein>
<dbReference type="CDD" id="cd06171">
    <property type="entry name" value="Sigma70_r4"/>
    <property type="match status" value="1"/>
</dbReference>
<evidence type="ECO:0000256" key="1">
    <source>
        <dbReference type="ARBA" id="ARBA00010641"/>
    </source>
</evidence>
<comment type="caution">
    <text evidence="8">The sequence shown here is derived from an EMBL/GenBank/DDBJ whole genome shotgun (WGS) entry which is preliminary data.</text>
</comment>
<reference evidence="8 9" key="1">
    <citation type="journal article" date="2016" name="Nat. Commun.">
        <title>Thousands of microbial genomes shed light on interconnected biogeochemical processes in an aquifer system.</title>
        <authorList>
            <person name="Anantharaman K."/>
            <person name="Brown C.T."/>
            <person name="Hug L.A."/>
            <person name="Sharon I."/>
            <person name="Castelle C.J."/>
            <person name="Probst A.J."/>
            <person name="Thomas B.C."/>
            <person name="Singh A."/>
            <person name="Wilkins M.J."/>
            <person name="Karaoz U."/>
            <person name="Brodie E.L."/>
            <person name="Williams K.H."/>
            <person name="Hubbard S.S."/>
            <person name="Banfield J.F."/>
        </authorList>
    </citation>
    <scope>NUCLEOTIDE SEQUENCE [LARGE SCALE GENOMIC DNA]</scope>
</reference>
<dbReference type="Pfam" id="PF04542">
    <property type="entry name" value="Sigma70_r2"/>
    <property type="match status" value="1"/>
</dbReference>
<dbReference type="Proteomes" id="UP000178820">
    <property type="component" value="Unassembled WGS sequence"/>
</dbReference>
<evidence type="ECO:0000259" key="7">
    <source>
        <dbReference type="Pfam" id="PF08281"/>
    </source>
</evidence>
<dbReference type="InterPro" id="IPR013325">
    <property type="entry name" value="RNA_pol_sigma_r2"/>
</dbReference>
<dbReference type="InterPro" id="IPR007627">
    <property type="entry name" value="RNA_pol_sigma70_r2"/>
</dbReference>
<dbReference type="InterPro" id="IPR014284">
    <property type="entry name" value="RNA_pol_sigma-70_dom"/>
</dbReference>
<dbReference type="SUPFAM" id="SSF88659">
    <property type="entry name" value="Sigma3 and sigma4 domains of RNA polymerase sigma factors"/>
    <property type="match status" value="1"/>
</dbReference>
<keyword evidence="2" id="KW-0805">Transcription regulation</keyword>
<dbReference type="Gene3D" id="1.10.1740.10">
    <property type="match status" value="1"/>
</dbReference>
<keyword evidence="5" id="KW-0804">Transcription</keyword>
<evidence type="ECO:0000256" key="2">
    <source>
        <dbReference type="ARBA" id="ARBA00023015"/>
    </source>
</evidence>
<dbReference type="InterPro" id="IPR039425">
    <property type="entry name" value="RNA_pol_sigma-70-like"/>
</dbReference>
<dbReference type="GO" id="GO:0016987">
    <property type="term" value="F:sigma factor activity"/>
    <property type="evidence" value="ECO:0007669"/>
    <property type="project" value="UniProtKB-KW"/>
</dbReference>
<dbReference type="PANTHER" id="PTHR43133:SF8">
    <property type="entry name" value="RNA POLYMERASE SIGMA FACTOR HI_1459-RELATED"/>
    <property type="match status" value="1"/>
</dbReference>
<dbReference type="GO" id="GO:0006352">
    <property type="term" value="P:DNA-templated transcription initiation"/>
    <property type="evidence" value="ECO:0007669"/>
    <property type="project" value="InterPro"/>
</dbReference>
<dbReference type="InterPro" id="IPR036388">
    <property type="entry name" value="WH-like_DNA-bd_sf"/>
</dbReference>
<dbReference type="Gene3D" id="1.10.10.10">
    <property type="entry name" value="Winged helix-like DNA-binding domain superfamily/Winged helix DNA-binding domain"/>
    <property type="match status" value="1"/>
</dbReference>
<dbReference type="EMBL" id="MHOT01000017">
    <property type="protein sequence ID" value="OGZ68866.1"/>
    <property type="molecule type" value="Genomic_DNA"/>
</dbReference>
<evidence type="ECO:0000313" key="8">
    <source>
        <dbReference type="EMBL" id="OGZ68866.1"/>
    </source>
</evidence>
<dbReference type="SUPFAM" id="SSF88946">
    <property type="entry name" value="Sigma2 domain of RNA polymerase sigma factors"/>
    <property type="match status" value="1"/>
</dbReference>
<evidence type="ECO:0000256" key="5">
    <source>
        <dbReference type="ARBA" id="ARBA00023163"/>
    </source>
</evidence>